<dbReference type="EMBL" id="FLUQ01000001">
    <property type="protein sequence ID" value="SBW00444.1"/>
    <property type="molecule type" value="Genomic_DNA"/>
</dbReference>
<dbReference type="InterPro" id="IPR047650">
    <property type="entry name" value="Transpos_IS110"/>
</dbReference>
<dbReference type="Pfam" id="PF01548">
    <property type="entry name" value="DEDD_Tnp_IS110"/>
    <property type="match status" value="1"/>
</dbReference>
<evidence type="ECO:0000259" key="2">
    <source>
        <dbReference type="Pfam" id="PF02371"/>
    </source>
</evidence>
<proteinExistence type="predicted"/>
<reference evidence="4" key="1">
    <citation type="submission" date="2016-04" db="EMBL/GenBank/DDBJ databases">
        <authorList>
            <person name="Evans L.H."/>
            <person name="Alamgir A."/>
            <person name="Owens N."/>
            <person name="Weber N.D."/>
            <person name="Virtaneva K."/>
            <person name="Barbian K."/>
            <person name="Babar A."/>
            <person name="Rosenke K."/>
        </authorList>
    </citation>
    <scope>NUCLEOTIDE SEQUENCE</scope>
    <source>
        <strain evidence="4">86</strain>
    </source>
</reference>
<dbReference type="GO" id="GO:0004803">
    <property type="term" value="F:transposase activity"/>
    <property type="evidence" value="ECO:0007669"/>
    <property type="project" value="InterPro"/>
</dbReference>
<evidence type="ECO:0000313" key="5">
    <source>
        <dbReference type="EMBL" id="SBW04740.1"/>
    </source>
</evidence>
<dbReference type="InterPro" id="IPR003346">
    <property type="entry name" value="Transposase_20"/>
</dbReference>
<accession>A0A212JMD5</accession>
<feature type="domain" description="Transposase IS110-like N-terminal" evidence="1">
    <location>
        <begin position="7"/>
        <end position="145"/>
    </location>
</feature>
<dbReference type="GO" id="GO:0003677">
    <property type="term" value="F:DNA binding"/>
    <property type="evidence" value="ECO:0007669"/>
    <property type="project" value="InterPro"/>
</dbReference>
<evidence type="ECO:0000313" key="3">
    <source>
        <dbReference type="EMBL" id="SBW00444.1"/>
    </source>
</evidence>
<dbReference type="AlphaFoldDB" id="A0A212JMD5"/>
<sequence length="344" mass="37973">MKTISTIGLDLAKNIFRVYGVNANGRCVVSKNIHRDSLAEFFAKLPACVVAMEACGTSHYWGRCIASYGHTVKIIHPRYVAPFRIGGKNDANDAAAICEAAQRPHMRFVALKSQREADIQSIHRVRQGLVKERTATANRIRALLLDNGIAVKQGIRNICSALPAVLGDEENALSGLMRNLLGMQYEHFIHLEKQIKQSEDSLKKLAADNNLCQRLRAVPGIGLLTATSLLALEGVARDFKKSRSFAAFLGLTPRQHSSGGKSRLLGIHKRGDCYLRTLLIHCSRSVLRSFLAGNPIVRQGKLAAWLADIVSRRGVHKATVALANKLARIAWCMLTRNSRFEFSQ</sequence>
<dbReference type="InterPro" id="IPR002525">
    <property type="entry name" value="Transp_IS110-like_N"/>
</dbReference>
<name>A0A212JMD5_9DELT</name>
<dbReference type="PANTHER" id="PTHR33055">
    <property type="entry name" value="TRANSPOSASE FOR INSERTION SEQUENCE ELEMENT IS1111A"/>
    <property type="match status" value="1"/>
</dbReference>
<dbReference type="EMBL" id="FLUQ01000002">
    <property type="protein sequence ID" value="SBW04740.1"/>
    <property type="molecule type" value="Genomic_DNA"/>
</dbReference>
<feature type="domain" description="Transposase IS116/IS110/IS902 C-terminal" evidence="2">
    <location>
        <begin position="212"/>
        <end position="288"/>
    </location>
</feature>
<protein>
    <submittedName>
        <fullName evidence="4">Transposase</fullName>
    </submittedName>
</protein>
<dbReference type="EMBL" id="FLUQ01000002">
    <property type="protein sequence ID" value="SBW05613.1"/>
    <property type="molecule type" value="Genomic_DNA"/>
</dbReference>
<gene>
    <name evidence="3" type="ORF">KL86DPRO_11785</name>
    <name evidence="4" type="ORF">KL86DPRO_11811</name>
    <name evidence="5" type="ORF">KL86DPRO_20367</name>
    <name evidence="6" type="ORF">KL86DPRO_20518</name>
</gene>
<dbReference type="Pfam" id="PF02371">
    <property type="entry name" value="Transposase_20"/>
    <property type="match status" value="1"/>
</dbReference>
<dbReference type="PANTHER" id="PTHR33055:SF3">
    <property type="entry name" value="PUTATIVE TRANSPOSASE FOR IS117-RELATED"/>
    <property type="match status" value="1"/>
</dbReference>
<dbReference type="NCBIfam" id="NF033542">
    <property type="entry name" value="transpos_IS110"/>
    <property type="match status" value="1"/>
</dbReference>
<organism evidence="4">
    <name type="scientific">uncultured delta proteobacterium</name>
    <dbReference type="NCBI Taxonomy" id="34034"/>
    <lineage>
        <taxon>Bacteria</taxon>
        <taxon>Deltaproteobacteria</taxon>
        <taxon>environmental samples</taxon>
    </lineage>
</organism>
<dbReference type="GO" id="GO:0006313">
    <property type="term" value="P:DNA transposition"/>
    <property type="evidence" value="ECO:0007669"/>
    <property type="project" value="InterPro"/>
</dbReference>
<dbReference type="EMBL" id="FLUQ01000001">
    <property type="protein sequence ID" value="SBW00596.1"/>
    <property type="molecule type" value="Genomic_DNA"/>
</dbReference>
<evidence type="ECO:0000313" key="6">
    <source>
        <dbReference type="EMBL" id="SBW05613.1"/>
    </source>
</evidence>
<evidence type="ECO:0000313" key="4">
    <source>
        <dbReference type="EMBL" id="SBW00596.1"/>
    </source>
</evidence>
<evidence type="ECO:0000259" key="1">
    <source>
        <dbReference type="Pfam" id="PF01548"/>
    </source>
</evidence>